<proteinExistence type="predicted"/>
<evidence type="ECO:0000256" key="2">
    <source>
        <dbReference type="ARBA" id="ARBA00022676"/>
    </source>
</evidence>
<name>A0ABY4YEJ9_9MICO</name>
<dbReference type="Pfam" id="PF13439">
    <property type="entry name" value="Glyco_transf_4"/>
    <property type="match status" value="1"/>
</dbReference>
<protein>
    <recommendedName>
        <fullName evidence="1">D-inositol 3-phosphate glycosyltransferase</fullName>
    </recommendedName>
</protein>
<dbReference type="InterPro" id="IPR028098">
    <property type="entry name" value="Glyco_trans_4-like_N"/>
</dbReference>
<dbReference type="RefSeq" id="WP_252619124.1">
    <property type="nucleotide sequence ID" value="NZ_CP099490.1"/>
</dbReference>
<evidence type="ECO:0000256" key="1">
    <source>
        <dbReference type="ARBA" id="ARBA00021292"/>
    </source>
</evidence>
<feature type="domain" description="Glycosyl transferase family 1" evidence="4">
    <location>
        <begin position="176"/>
        <end position="334"/>
    </location>
</feature>
<evidence type="ECO:0000313" key="7">
    <source>
        <dbReference type="Proteomes" id="UP001056535"/>
    </source>
</evidence>
<dbReference type="InterPro" id="IPR050194">
    <property type="entry name" value="Glycosyltransferase_grp1"/>
</dbReference>
<dbReference type="SUPFAM" id="SSF53756">
    <property type="entry name" value="UDP-Glycosyltransferase/glycogen phosphorylase"/>
    <property type="match status" value="1"/>
</dbReference>
<organism evidence="6 7">
    <name type="scientific">Ornithinimicrobium cryptoxanthini</name>
    <dbReference type="NCBI Taxonomy" id="2934161"/>
    <lineage>
        <taxon>Bacteria</taxon>
        <taxon>Bacillati</taxon>
        <taxon>Actinomycetota</taxon>
        <taxon>Actinomycetes</taxon>
        <taxon>Micrococcales</taxon>
        <taxon>Ornithinimicrobiaceae</taxon>
        <taxon>Ornithinimicrobium</taxon>
    </lineage>
</organism>
<dbReference type="Proteomes" id="UP001056535">
    <property type="component" value="Chromosome"/>
</dbReference>
<accession>A0ABY4YEJ9</accession>
<feature type="domain" description="Glycosyltransferase subfamily 4-like N-terminal" evidence="5">
    <location>
        <begin position="13"/>
        <end position="164"/>
    </location>
</feature>
<keyword evidence="7" id="KW-1185">Reference proteome</keyword>
<evidence type="ECO:0000259" key="5">
    <source>
        <dbReference type="Pfam" id="PF13439"/>
    </source>
</evidence>
<evidence type="ECO:0000259" key="4">
    <source>
        <dbReference type="Pfam" id="PF00534"/>
    </source>
</evidence>
<evidence type="ECO:0000256" key="3">
    <source>
        <dbReference type="ARBA" id="ARBA00022679"/>
    </source>
</evidence>
<keyword evidence="3 6" id="KW-0808">Transferase</keyword>
<dbReference type="Gene3D" id="3.40.50.2000">
    <property type="entry name" value="Glycogen Phosphorylase B"/>
    <property type="match status" value="2"/>
</dbReference>
<dbReference type="PANTHER" id="PTHR45947:SF3">
    <property type="entry name" value="SULFOQUINOVOSYL TRANSFERASE SQD2"/>
    <property type="match status" value="1"/>
</dbReference>
<dbReference type="PANTHER" id="PTHR45947">
    <property type="entry name" value="SULFOQUINOVOSYL TRANSFERASE SQD2"/>
    <property type="match status" value="1"/>
</dbReference>
<gene>
    <name evidence="6" type="ORF">NF557_10085</name>
</gene>
<dbReference type="EMBL" id="CP099490">
    <property type="protein sequence ID" value="USQ75004.1"/>
    <property type="molecule type" value="Genomic_DNA"/>
</dbReference>
<keyword evidence="2 6" id="KW-0328">Glycosyltransferase</keyword>
<dbReference type="GO" id="GO:0016757">
    <property type="term" value="F:glycosyltransferase activity"/>
    <property type="evidence" value="ECO:0007669"/>
    <property type="project" value="UniProtKB-KW"/>
</dbReference>
<reference evidence="6" key="1">
    <citation type="submission" date="2022-06" db="EMBL/GenBank/DDBJ databases">
        <title>Ornithinimicrobium JY.X270.</title>
        <authorList>
            <person name="Huang Y."/>
        </authorList>
    </citation>
    <scope>NUCLEOTIDE SEQUENCE</scope>
    <source>
        <strain evidence="6">JY.X270</strain>
    </source>
</reference>
<dbReference type="InterPro" id="IPR001296">
    <property type="entry name" value="Glyco_trans_1"/>
</dbReference>
<dbReference type="Pfam" id="PF00534">
    <property type="entry name" value="Glycos_transf_1"/>
    <property type="match status" value="1"/>
</dbReference>
<sequence>MSAILMVTGVVAGGVGRHVEQLTRSLVGLGHTVLVACPDVVASHFGLVEAGAQHVALEVGSRPSPHRDRRSTAVLREAMREVDVVHAHGVRAGALATMARDGERPGLVVTLHNAAPEGRLAAVVHRGLERMACRGADLVLGVSADLVADAWERGAADVALAVVPAVRATPQQDRGQVREALGLADSTLLVVAVGRLAPQKGFDRLLDALVAAGTTSDDALVAIAGDGPQAQALQRRIDRAGLPVRLLGHRSDVPDLLAAADVAVSAARWEGQPVWLQEALSVGLPIVATDVGGTEQVLDGAAVLVPADNPDALGAALTALLVDEGLRDDLRARALARAAVLPTEEDAAQAALEAYRRAVSAAAVRDVD</sequence>
<evidence type="ECO:0000313" key="6">
    <source>
        <dbReference type="EMBL" id="USQ75004.1"/>
    </source>
</evidence>